<accession>A0A811U2A7</accession>
<proteinExistence type="predicted"/>
<reference evidence="1" key="1">
    <citation type="submission" date="2020-11" db="EMBL/GenBank/DDBJ databases">
        <authorList>
            <person name="Whitehead M."/>
        </authorList>
    </citation>
    <scope>NUCLEOTIDE SEQUENCE</scope>
    <source>
        <strain evidence="1">EGII</strain>
    </source>
</reference>
<sequence length="103" mass="11875">MWMTFGSNKTAVHVIEPLKREIIYFTFCVCGVASGPCDLTPLDYCLCGYVKPLIYADKHETVNNFEGNTRRFITDMRHQLLQKVVEILISRLEYICSLAGNYF</sequence>
<dbReference type="EMBL" id="CAJHJT010000001">
    <property type="protein sequence ID" value="CAD6991613.1"/>
    <property type="molecule type" value="Genomic_DNA"/>
</dbReference>
<dbReference type="InterPro" id="IPR036397">
    <property type="entry name" value="RNaseH_sf"/>
</dbReference>
<dbReference type="GO" id="GO:0003676">
    <property type="term" value="F:nucleic acid binding"/>
    <property type="evidence" value="ECO:0007669"/>
    <property type="project" value="InterPro"/>
</dbReference>
<evidence type="ECO:0000313" key="1">
    <source>
        <dbReference type="EMBL" id="CAD6991613.1"/>
    </source>
</evidence>
<dbReference type="Gene3D" id="3.30.420.10">
    <property type="entry name" value="Ribonuclease H-like superfamily/Ribonuclease H"/>
    <property type="match status" value="1"/>
</dbReference>
<evidence type="ECO:0000313" key="2">
    <source>
        <dbReference type="Proteomes" id="UP000606786"/>
    </source>
</evidence>
<comment type="caution">
    <text evidence="1">The sequence shown here is derived from an EMBL/GenBank/DDBJ whole genome shotgun (WGS) entry which is preliminary data.</text>
</comment>
<dbReference type="AlphaFoldDB" id="A0A811U2A7"/>
<gene>
    <name evidence="1" type="ORF">CCAP1982_LOCUS528</name>
</gene>
<organism evidence="1 2">
    <name type="scientific">Ceratitis capitata</name>
    <name type="common">Mediterranean fruit fly</name>
    <name type="synonym">Tephritis capitata</name>
    <dbReference type="NCBI Taxonomy" id="7213"/>
    <lineage>
        <taxon>Eukaryota</taxon>
        <taxon>Metazoa</taxon>
        <taxon>Ecdysozoa</taxon>
        <taxon>Arthropoda</taxon>
        <taxon>Hexapoda</taxon>
        <taxon>Insecta</taxon>
        <taxon>Pterygota</taxon>
        <taxon>Neoptera</taxon>
        <taxon>Endopterygota</taxon>
        <taxon>Diptera</taxon>
        <taxon>Brachycera</taxon>
        <taxon>Muscomorpha</taxon>
        <taxon>Tephritoidea</taxon>
        <taxon>Tephritidae</taxon>
        <taxon>Ceratitis</taxon>
        <taxon>Ceratitis</taxon>
    </lineage>
</organism>
<dbReference type="Proteomes" id="UP000606786">
    <property type="component" value="Unassembled WGS sequence"/>
</dbReference>
<name>A0A811U2A7_CERCA</name>
<keyword evidence="2" id="KW-1185">Reference proteome</keyword>
<protein>
    <submittedName>
        <fullName evidence="1">(Mediterranean fruit fly) hypothetical protein</fullName>
    </submittedName>
</protein>